<feature type="region of interest" description="Disordered" evidence="2">
    <location>
        <begin position="1"/>
        <end position="117"/>
    </location>
</feature>
<dbReference type="InterPro" id="IPR039903">
    <property type="entry name" value="Zswim2"/>
</dbReference>
<protein>
    <recommendedName>
        <fullName evidence="3">SWIM-type domain-containing protein</fullName>
    </recommendedName>
</protein>
<reference evidence="4 5" key="1">
    <citation type="journal article" date="2010" name="Nat. Biotechnol.">
        <title>Genome sequence of the model mushroom Schizophyllum commune.</title>
        <authorList>
            <person name="Ohm R.A."/>
            <person name="de Jong J.F."/>
            <person name="Lugones L.G."/>
            <person name="Aerts A."/>
            <person name="Kothe E."/>
            <person name="Stajich J.E."/>
            <person name="de Vries R.P."/>
            <person name="Record E."/>
            <person name="Levasseur A."/>
            <person name="Baker S.E."/>
            <person name="Bartholomew K.A."/>
            <person name="Coutinho P.M."/>
            <person name="Erdmann S."/>
            <person name="Fowler T.J."/>
            <person name="Gathman A.C."/>
            <person name="Lombard V."/>
            <person name="Henrissat B."/>
            <person name="Knabe N."/>
            <person name="Kuees U."/>
            <person name="Lilly W.W."/>
            <person name="Lindquist E."/>
            <person name="Lucas S."/>
            <person name="Magnuson J.K."/>
            <person name="Piumi F."/>
            <person name="Raudaskoski M."/>
            <person name="Salamov A."/>
            <person name="Schmutz J."/>
            <person name="Schwarze F.W.M.R."/>
            <person name="vanKuyk P.A."/>
            <person name="Horton J.S."/>
            <person name="Grigoriev I.V."/>
            <person name="Woesten H.A.B."/>
        </authorList>
    </citation>
    <scope>NUCLEOTIDE SEQUENCE [LARGE SCALE GENOMIC DNA]</scope>
    <source>
        <strain evidence="5">H4-8 / FGSC 9210</strain>
    </source>
</reference>
<evidence type="ECO:0000313" key="5">
    <source>
        <dbReference type="Proteomes" id="UP000007431"/>
    </source>
</evidence>
<dbReference type="eggNOG" id="ENOG502RZA9">
    <property type="taxonomic scope" value="Eukaryota"/>
</dbReference>
<keyword evidence="1" id="KW-0863">Zinc-finger</keyword>
<dbReference type="PANTHER" id="PTHR21540:SF0">
    <property type="entry name" value="PHD FAMILY PROTEIN"/>
    <property type="match status" value="1"/>
</dbReference>
<dbReference type="Proteomes" id="UP000007431">
    <property type="component" value="Unassembled WGS sequence"/>
</dbReference>
<dbReference type="GO" id="GO:0061630">
    <property type="term" value="F:ubiquitin protein ligase activity"/>
    <property type="evidence" value="ECO:0007669"/>
    <property type="project" value="InterPro"/>
</dbReference>
<feature type="domain" description="SWIM-type" evidence="3">
    <location>
        <begin position="142"/>
        <end position="174"/>
    </location>
</feature>
<keyword evidence="5" id="KW-1185">Reference proteome</keyword>
<dbReference type="PANTHER" id="PTHR21540">
    <property type="entry name" value="RING FINGER AND SWIM DOMAIN-CONTAINING PROTEIN 2"/>
    <property type="match status" value="1"/>
</dbReference>
<dbReference type="HOGENOM" id="CLU_037984_2_0_1"/>
<evidence type="ECO:0000256" key="1">
    <source>
        <dbReference type="PROSITE-ProRule" id="PRU00325"/>
    </source>
</evidence>
<accession>D8Q3E7</accession>
<proteinExistence type="predicted"/>
<dbReference type="Pfam" id="PF04434">
    <property type="entry name" value="SWIM"/>
    <property type="match status" value="1"/>
</dbReference>
<organism evidence="5">
    <name type="scientific">Schizophyllum commune (strain H4-8 / FGSC 9210)</name>
    <name type="common">Split gill fungus</name>
    <dbReference type="NCBI Taxonomy" id="578458"/>
    <lineage>
        <taxon>Eukaryota</taxon>
        <taxon>Fungi</taxon>
        <taxon>Dikarya</taxon>
        <taxon>Basidiomycota</taxon>
        <taxon>Agaricomycotina</taxon>
        <taxon>Agaricomycetes</taxon>
        <taxon>Agaricomycetidae</taxon>
        <taxon>Agaricales</taxon>
        <taxon>Schizophyllaceae</taxon>
        <taxon>Schizophyllum</taxon>
    </lineage>
</organism>
<dbReference type="EMBL" id="GL377305">
    <property type="protein sequence ID" value="EFI98298.1"/>
    <property type="molecule type" value="Genomic_DNA"/>
</dbReference>
<evidence type="ECO:0000259" key="3">
    <source>
        <dbReference type="PROSITE" id="PS50966"/>
    </source>
</evidence>
<dbReference type="InterPro" id="IPR013083">
    <property type="entry name" value="Znf_RING/FYVE/PHD"/>
</dbReference>
<dbReference type="VEuPathDB" id="FungiDB:SCHCODRAFT_01187967"/>
<dbReference type="InterPro" id="IPR007527">
    <property type="entry name" value="Znf_SWIM"/>
</dbReference>
<dbReference type="InParanoid" id="D8Q3E7"/>
<dbReference type="OMA" id="CKHIVYV"/>
<feature type="non-terminal residue" evidence="4">
    <location>
        <position position="359"/>
    </location>
</feature>
<dbReference type="STRING" id="578458.D8Q3E7"/>
<feature type="compositionally biased region" description="Low complexity" evidence="2">
    <location>
        <begin position="14"/>
        <end position="28"/>
    </location>
</feature>
<feature type="compositionally biased region" description="Polar residues" evidence="2">
    <location>
        <begin position="76"/>
        <end position="93"/>
    </location>
</feature>
<gene>
    <name evidence="4" type="ORF">SCHCODRAFT_107797</name>
</gene>
<keyword evidence="1" id="KW-0479">Metal-binding</keyword>
<keyword evidence="1" id="KW-0862">Zinc</keyword>
<dbReference type="SUPFAM" id="SSF57850">
    <property type="entry name" value="RING/U-box"/>
    <property type="match status" value="1"/>
</dbReference>
<dbReference type="PROSITE" id="PS50966">
    <property type="entry name" value="ZF_SWIM"/>
    <property type="match status" value="1"/>
</dbReference>
<dbReference type="GO" id="GO:0008270">
    <property type="term" value="F:zinc ion binding"/>
    <property type="evidence" value="ECO:0007669"/>
    <property type="project" value="UniProtKB-KW"/>
</dbReference>
<dbReference type="AlphaFoldDB" id="D8Q3E7"/>
<name>D8Q3E7_SCHCM</name>
<evidence type="ECO:0000256" key="2">
    <source>
        <dbReference type="SAM" id="MobiDB-lite"/>
    </source>
</evidence>
<dbReference type="Gene3D" id="3.30.40.10">
    <property type="entry name" value="Zinc/RING finger domain, C3HC4 (zinc finger)"/>
    <property type="match status" value="1"/>
</dbReference>
<evidence type="ECO:0000313" key="4">
    <source>
        <dbReference type="EMBL" id="EFI98298.1"/>
    </source>
</evidence>
<sequence>MSGKRKRTESSKGLSRADSLLAQLDALSGPSSQPSPVRTPAAKRQKVAPFPSETTQPSAKAGHSTAVSSRPGIKAPSSTASPLTQAGLSQAGPSTLKPSSSPVKGKKKKTEEKRPGRYRSRCPVAILERLERVMSQRFYMVYTVTIGPKPSCDCPDALKGNHCKHIIFVFIKVLQVPQSSELWYQSGLLSSELESIFNNAPTAPRASAKHIQDAYDRATGKVKKQAESAPATNKMPEEGDDCAICYDGMHGQAASALVWCHVCKNALHKECFNQYKSSEMGRGKRSVNCVYCRSEWPTSSPAGGSGGARRTFEGYLNLADAVDLSLTARQTTKARPEAQDARLGMVDAIMGLAGDITDE</sequence>